<evidence type="ECO:0000313" key="1">
    <source>
        <dbReference type="EMBL" id="CAB4001057.1"/>
    </source>
</evidence>
<reference evidence="1" key="1">
    <citation type="submission" date="2020-04" db="EMBL/GenBank/DDBJ databases">
        <authorList>
            <person name="Alioto T."/>
            <person name="Alioto T."/>
            <person name="Gomez Garrido J."/>
        </authorList>
    </citation>
    <scope>NUCLEOTIDE SEQUENCE</scope>
    <source>
        <strain evidence="1">A484AB</strain>
    </source>
</reference>
<sequence length="174" mass="19629">MEVDSMSQLEKKRERENKISKLMGEYLLKGYKMLGSTCNVCGTILLKDRQQQDYCIGCSEVDIHIAHNVSQQQPQVTEHESLHNKNPEFENHRENGGPSCTNETLMNVHKTTPLTGPEDSGLTTVNEAIFKLQERLMWAVNQLGVANSVEMDIKLCELISSCGNALRTLKDLQH</sequence>
<dbReference type="PANTHER" id="PTHR16537:SF1">
    <property type="entry name" value="PROTEIN ZNRD2"/>
    <property type="match status" value="1"/>
</dbReference>
<dbReference type="OrthoDB" id="28939at2759"/>
<protein>
    <submittedName>
        <fullName evidence="1">Uncharacterized protein</fullName>
    </submittedName>
</protein>
<dbReference type="PANTHER" id="PTHR16537">
    <property type="entry name" value="SJOEGREN SYNDROME/SCLERODERMA AUTOANTIGEN 1"/>
    <property type="match status" value="1"/>
</dbReference>
<proteinExistence type="predicted"/>
<gene>
    <name evidence="1" type="ORF">PACLA_8A064737</name>
</gene>
<keyword evidence="2" id="KW-1185">Reference proteome</keyword>
<dbReference type="EMBL" id="CACRXK020003992">
    <property type="protein sequence ID" value="CAB4001057.1"/>
    <property type="molecule type" value="Genomic_DNA"/>
</dbReference>
<accession>A0A6S7HCX9</accession>
<dbReference type="Proteomes" id="UP001152795">
    <property type="component" value="Unassembled WGS sequence"/>
</dbReference>
<name>A0A6S7HCX9_PARCT</name>
<dbReference type="InterPro" id="IPR009563">
    <property type="entry name" value="SSSCA1"/>
</dbReference>
<evidence type="ECO:0000313" key="2">
    <source>
        <dbReference type="Proteomes" id="UP001152795"/>
    </source>
</evidence>
<organism evidence="1 2">
    <name type="scientific">Paramuricea clavata</name>
    <name type="common">Red gorgonian</name>
    <name type="synonym">Violescent sea-whip</name>
    <dbReference type="NCBI Taxonomy" id="317549"/>
    <lineage>
        <taxon>Eukaryota</taxon>
        <taxon>Metazoa</taxon>
        <taxon>Cnidaria</taxon>
        <taxon>Anthozoa</taxon>
        <taxon>Octocorallia</taxon>
        <taxon>Malacalcyonacea</taxon>
        <taxon>Plexauridae</taxon>
        <taxon>Paramuricea</taxon>
    </lineage>
</organism>
<dbReference type="AlphaFoldDB" id="A0A6S7HCX9"/>
<comment type="caution">
    <text evidence="1">The sequence shown here is derived from an EMBL/GenBank/DDBJ whole genome shotgun (WGS) entry which is preliminary data.</text>
</comment>
<dbReference type="InterPro" id="IPR051888">
    <property type="entry name" value="UPF0148_domain"/>
</dbReference>
<dbReference type="Pfam" id="PF06677">
    <property type="entry name" value="Auto_anti-p27"/>
    <property type="match status" value="1"/>
</dbReference>